<dbReference type="Gene3D" id="3.30.40.10">
    <property type="entry name" value="Zinc/RING finger domain, C3HC4 (zinc finger)"/>
    <property type="match status" value="1"/>
</dbReference>
<dbReference type="InterPro" id="IPR013083">
    <property type="entry name" value="Znf_RING/FYVE/PHD"/>
</dbReference>
<dbReference type="InterPro" id="IPR027370">
    <property type="entry name" value="Znf-RING_euk"/>
</dbReference>
<organism evidence="7 8">
    <name type="scientific">Geodia barretti</name>
    <name type="common">Barrett's horny sponge</name>
    <dbReference type="NCBI Taxonomy" id="519541"/>
    <lineage>
        <taxon>Eukaryota</taxon>
        <taxon>Metazoa</taxon>
        <taxon>Porifera</taxon>
        <taxon>Demospongiae</taxon>
        <taxon>Heteroscleromorpha</taxon>
        <taxon>Tetractinellida</taxon>
        <taxon>Astrophorina</taxon>
        <taxon>Geodiidae</taxon>
        <taxon>Geodia</taxon>
    </lineage>
</organism>
<feature type="compositionally biased region" description="Basic residues" evidence="5">
    <location>
        <begin position="1"/>
        <end position="12"/>
    </location>
</feature>
<reference evidence="7" key="1">
    <citation type="submission" date="2023-03" db="EMBL/GenBank/DDBJ databases">
        <authorList>
            <person name="Steffen K."/>
            <person name="Cardenas P."/>
        </authorList>
    </citation>
    <scope>NUCLEOTIDE SEQUENCE</scope>
</reference>
<dbReference type="Proteomes" id="UP001174909">
    <property type="component" value="Unassembled WGS sequence"/>
</dbReference>
<evidence type="ECO:0000256" key="4">
    <source>
        <dbReference type="PROSITE-ProRule" id="PRU00175"/>
    </source>
</evidence>
<dbReference type="PROSITE" id="PS00518">
    <property type="entry name" value="ZF_RING_1"/>
    <property type="match status" value="1"/>
</dbReference>
<dbReference type="AlphaFoldDB" id="A0AA35WTH3"/>
<feature type="compositionally biased region" description="Polar residues" evidence="5">
    <location>
        <begin position="13"/>
        <end position="22"/>
    </location>
</feature>
<keyword evidence="3" id="KW-0862">Zinc</keyword>
<proteinExistence type="predicted"/>
<sequence>MAEKRTKSHTTSKKPQNPAQQALEKLSNQLSCSVCLEEYRRPRVLPCLHVFCEACLEKLVGTRRDKLSAPCPNCRKPAPLPEGG</sequence>
<keyword evidence="8" id="KW-1185">Reference proteome</keyword>
<feature type="non-terminal residue" evidence="7">
    <location>
        <position position="84"/>
    </location>
</feature>
<dbReference type="GO" id="GO:0061630">
    <property type="term" value="F:ubiquitin protein ligase activity"/>
    <property type="evidence" value="ECO:0007669"/>
    <property type="project" value="TreeGrafter"/>
</dbReference>
<protein>
    <submittedName>
        <fullName evidence="7">Tripartite motif-containing protein 2</fullName>
    </submittedName>
</protein>
<dbReference type="PROSITE" id="PS50089">
    <property type="entry name" value="ZF_RING_2"/>
    <property type="match status" value="1"/>
</dbReference>
<dbReference type="EMBL" id="CASHTH010002648">
    <property type="protein sequence ID" value="CAI8033218.1"/>
    <property type="molecule type" value="Genomic_DNA"/>
</dbReference>
<keyword evidence="1" id="KW-0479">Metal-binding</keyword>
<dbReference type="InterPro" id="IPR001841">
    <property type="entry name" value="Znf_RING"/>
</dbReference>
<evidence type="ECO:0000256" key="1">
    <source>
        <dbReference type="ARBA" id="ARBA00022723"/>
    </source>
</evidence>
<dbReference type="InterPro" id="IPR017907">
    <property type="entry name" value="Znf_RING_CS"/>
</dbReference>
<dbReference type="GO" id="GO:0008270">
    <property type="term" value="F:zinc ion binding"/>
    <property type="evidence" value="ECO:0007669"/>
    <property type="project" value="UniProtKB-KW"/>
</dbReference>
<dbReference type="PANTHER" id="PTHR25462">
    <property type="entry name" value="BONUS, ISOFORM C-RELATED"/>
    <property type="match status" value="1"/>
</dbReference>
<dbReference type="SMART" id="SM00184">
    <property type="entry name" value="RING"/>
    <property type="match status" value="1"/>
</dbReference>
<evidence type="ECO:0000259" key="6">
    <source>
        <dbReference type="PROSITE" id="PS50089"/>
    </source>
</evidence>
<dbReference type="SUPFAM" id="SSF57850">
    <property type="entry name" value="RING/U-box"/>
    <property type="match status" value="1"/>
</dbReference>
<dbReference type="PANTHER" id="PTHR25462:SF296">
    <property type="entry name" value="MEIOTIC P26, ISOFORM F"/>
    <property type="match status" value="1"/>
</dbReference>
<dbReference type="InterPro" id="IPR047153">
    <property type="entry name" value="TRIM45/56/19-like"/>
</dbReference>
<evidence type="ECO:0000256" key="5">
    <source>
        <dbReference type="SAM" id="MobiDB-lite"/>
    </source>
</evidence>
<keyword evidence="2 4" id="KW-0863">Zinc-finger</keyword>
<evidence type="ECO:0000313" key="8">
    <source>
        <dbReference type="Proteomes" id="UP001174909"/>
    </source>
</evidence>
<evidence type="ECO:0000256" key="3">
    <source>
        <dbReference type="ARBA" id="ARBA00022833"/>
    </source>
</evidence>
<gene>
    <name evidence="7" type="ORF">GBAR_LOCUS18727</name>
</gene>
<evidence type="ECO:0000256" key="2">
    <source>
        <dbReference type="ARBA" id="ARBA00022771"/>
    </source>
</evidence>
<feature type="region of interest" description="Disordered" evidence="5">
    <location>
        <begin position="1"/>
        <end position="22"/>
    </location>
</feature>
<name>A0AA35WTH3_GEOBA</name>
<feature type="domain" description="RING-type" evidence="6">
    <location>
        <begin position="32"/>
        <end position="75"/>
    </location>
</feature>
<dbReference type="Pfam" id="PF13445">
    <property type="entry name" value="zf-RING_UBOX"/>
    <property type="match status" value="1"/>
</dbReference>
<accession>A0AA35WTH3</accession>
<comment type="caution">
    <text evidence="7">The sequence shown here is derived from an EMBL/GenBank/DDBJ whole genome shotgun (WGS) entry which is preliminary data.</text>
</comment>
<evidence type="ECO:0000313" key="7">
    <source>
        <dbReference type="EMBL" id="CAI8033218.1"/>
    </source>
</evidence>